<protein>
    <recommendedName>
        <fullName evidence="4">Peptidase inhibitor family I36</fullName>
    </recommendedName>
</protein>
<comment type="caution">
    <text evidence="2">The sequence shown here is derived from an EMBL/GenBank/DDBJ whole genome shotgun (WGS) entry which is preliminary data.</text>
</comment>
<keyword evidence="1" id="KW-0732">Signal</keyword>
<evidence type="ECO:0008006" key="4">
    <source>
        <dbReference type="Google" id="ProtNLM"/>
    </source>
</evidence>
<dbReference type="AlphaFoldDB" id="A0AAD3X2R4"/>
<proteinExistence type="predicted"/>
<dbReference type="Proteomes" id="UP000436027">
    <property type="component" value="Unassembled WGS sequence"/>
</dbReference>
<evidence type="ECO:0000313" key="2">
    <source>
        <dbReference type="EMBL" id="KAB1886241.1"/>
    </source>
</evidence>
<feature type="chain" id="PRO_5041910651" description="Peptidase inhibitor family I36" evidence="1">
    <location>
        <begin position="34"/>
        <end position="150"/>
    </location>
</feature>
<evidence type="ECO:0000313" key="3">
    <source>
        <dbReference type="Proteomes" id="UP000436027"/>
    </source>
</evidence>
<sequence>MSSKQARYGSWRKRVAGALFALALSGAGVFALAAPASAAPADCGLGYHCSYSGYNYGNDAWQQPSTHKFLNCADNMAIGWRTYNNVASSAFNNGRTQVSYLYPGQTKTGTPISFAVGRGTTDLGSRSFNDTAESGYFDTTRASAGGALCL</sequence>
<reference evidence="2 3" key="1">
    <citation type="submission" date="2019-09" db="EMBL/GenBank/DDBJ databases">
        <title>Whole genome sequencing of Microbacterium maritypicum.</title>
        <authorList>
            <person name="Lenchi N."/>
        </authorList>
    </citation>
    <scope>NUCLEOTIDE SEQUENCE [LARGE SCALE GENOMIC DNA]</scope>
    <source>
        <strain evidence="2 3">DSM 12512</strain>
    </source>
</reference>
<dbReference type="EMBL" id="WAAQ01000001">
    <property type="protein sequence ID" value="KAB1886241.1"/>
    <property type="molecule type" value="Genomic_DNA"/>
</dbReference>
<evidence type="ECO:0000256" key="1">
    <source>
        <dbReference type="SAM" id="SignalP"/>
    </source>
</evidence>
<organism evidence="2 3">
    <name type="scientific">Microbacterium maritypicum</name>
    <name type="common">Microbacterium liquefaciens</name>
    <dbReference type="NCBI Taxonomy" id="33918"/>
    <lineage>
        <taxon>Bacteria</taxon>
        <taxon>Bacillati</taxon>
        <taxon>Actinomycetota</taxon>
        <taxon>Actinomycetes</taxon>
        <taxon>Micrococcales</taxon>
        <taxon>Microbacteriaceae</taxon>
        <taxon>Microbacterium</taxon>
    </lineage>
</organism>
<feature type="signal peptide" evidence="1">
    <location>
        <begin position="1"/>
        <end position="33"/>
    </location>
</feature>
<accession>A0AAD3X2R4</accession>
<name>A0AAD3X2R4_MICMQ</name>
<gene>
    <name evidence="2" type="ORF">F6W70_01920</name>
</gene>